<evidence type="ECO:0000313" key="2">
    <source>
        <dbReference type="Proteomes" id="UP001632038"/>
    </source>
</evidence>
<accession>A0ABD3CRP1</accession>
<dbReference type="PANTHER" id="PTHR32378">
    <property type="entry name" value="GUANINE NUCLEOTIDE-BINDING PROTEIN SUBUNIT GAMMA 3"/>
    <property type="match status" value="1"/>
</dbReference>
<dbReference type="Proteomes" id="UP001632038">
    <property type="component" value="Unassembled WGS sequence"/>
</dbReference>
<dbReference type="EMBL" id="JAVIJP010000032">
    <property type="protein sequence ID" value="KAL3631981.1"/>
    <property type="molecule type" value="Genomic_DNA"/>
</dbReference>
<organism evidence="1 2">
    <name type="scientific">Castilleja foliolosa</name>
    <dbReference type="NCBI Taxonomy" id="1961234"/>
    <lineage>
        <taxon>Eukaryota</taxon>
        <taxon>Viridiplantae</taxon>
        <taxon>Streptophyta</taxon>
        <taxon>Embryophyta</taxon>
        <taxon>Tracheophyta</taxon>
        <taxon>Spermatophyta</taxon>
        <taxon>Magnoliopsida</taxon>
        <taxon>eudicotyledons</taxon>
        <taxon>Gunneridae</taxon>
        <taxon>Pentapetalae</taxon>
        <taxon>asterids</taxon>
        <taxon>lamiids</taxon>
        <taxon>Lamiales</taxon>
        <taxon>Orobanchaceae</taxon>
        <taxon>Pedicularideae</taxon>
        <taxon>Castillejinae</taxon>
        <taxon>Castilleja</taxon>
    </lineage>
</organism>
<sequence>MYAFHLHFIFQKSGSLPNIPSLSSPFTALQVVGDLHGAFRRSISKEKKLLFSDSSRSAQRPARRPKNLECCSRLLICTSAGVIGSRHKPLQTSPKQINREELKSIEGLQLAPRSCKEVTDFVTANADPLIPTTKKARRSCHFWNWLCGGISCLKVSWICCCSWPSCPKIPSSCCYCCYCECDTCHSCGNPCAAGCYRMPTCGCWDSKCC</sequence>
<reference evidence="2" key="1">
    <citation type="journal article" date="2024" name="IScience">
        <title>Strigolactones Initiate the Formation of Haustorium-like Structures in Castilleja.</title>
        <authorList>
            <person name="Buerger M."/>
            <person name="Peterson D."/>
            <person name="Chory J."/>
        </authorList>
    </citation>
    <scope>NUCLEOTIDE SEQUENCE [LARGE SCALE GENOMIC DNA]</scope>
</reference>
<gene>
    <name evidence="1" type="ORF">CASFOL_024965</name>
</gene>
<dbReference type="PANTHER" id="PTHR32378:SF10">
    <property type="entry name" value="GUANINE NUCLEOTIDE-BINDING PROTEIN SUBUNIT GAMMA 3"/>
    <property type="match status" value="1"/>
</dbReference>
<evidence type="ECO:0000313" key="1">
    <source>
        <dbReference type="EMBL" id="KAL3631981.1"/>
    </source>
</evidence>
<proteinExistence type="predicted"/>
<dbReference type="InterPro" id="IPR055305">
    <property type="entry name" value="GG3-like"/>
</dbReference>
<dbReference type="AlphaFoldDB" id="A0ABD3CRP1"/>
<name>A0ABD3CRP1_9LAMI</name>
<protein>
    <submittedName>
        <fullName evidence="1">Uncharacterized protein</fullName>
    </submittedName>
</protein>
<keyword evidence="2" id="KW-1185">Reference proteome</keyword>
<comment type="caution">
    <text evidence="1">The sequence shown here is derived from an EMBL/GenBank/DDBJ whole genome shotgun (WGS) entry which is preliminary data.</text>
</comment>